<feature type="coiled-coil region" evidence="1">
    <location>
        <begin position="144"/>
        <end position="213"/>
    </location>
</feature>
<gene>
    <name evidence="3" type="ORF">BN946_scf184962.g83</name>
</gene>
<sequence length="385" mass="42068">MSVTDSGGSDCTVSVLDSSEPLSHSGTLALPQYVEYKLSPRAVEQLRRISNPGDDDAESAYAEAIHELEELNSCNAALYRAVLDMKRGWRSVSDRMVHIEEEILQLRQDHEQSARPGILAYQQAQGAYLHGVRKSFRHRSEDSMQGLTARLKAVELELNVLKSRCKQEDANNKSVGEVLLSIQTWAENTTDRMRELEAEVSTATSAVNELRELDHNPSSFFRMPFADPDEDGSEPVVGQSSQSDSATSEQASSQGPSLADELSWEGMSAPASVSSLEHGQACNSTDQLQLERSTDCVHKCTSDVLQPRSDTTLACPAKPMLPCHPLEPRSSPSIYAGNELHGVPGRPPAILGRASSPPSSSVFLARSSFASLFVSFILSQYIVRF</sequence>
<comment type="caution">
    <text evidence="3">The sequence shown here is derived from an EMBL/GenBank/DDBJ whole genome shotgun (WGS) entry which is preliminary data.</text>
</comment>
<dbReference type="EMBL" id="CCBP010000110">
    <property type="protein sequence ID" value="CDO72140.1"/>
    <property type="molecule type" value="Genomic_DNA"/>
</dbReference>
<evidence type="ECO:0000313" key="3">
    <source>
        <dbReference type="EMBL" id="CDO72140.1"/>
    </source>
</evidence>
<dbReference type="AlphaFoldDB" id="A0A060SCQ1"/>
<keyword evidence="4" id="KW-1185">Reference proteome</keyword>
<reference evidence="3" key="1">
    <citation type="submission" date="2014-01" db="EMBL/GenBank/DDBJ databases">
        <title>The genome of the white-rot fungus Pycnoporus cinnabarinus: a basidiomycete model with a versatile arsenal for lignocellulosic biomass breakdown.</title>
        <authorList>
            <person name="Levasseur A."/>
            <person name="Lomascolo A."/>
            <person name="Ruiz-Duenas F.J."/>
            <person name="Uzan E."/>
            <person name="Piumi F."/>
            <person name="Kues U."/>
            <person name="Ram A.F.J."/>
            <person name="Murat C."/>
            <person name="Haon M."/>
            <person name="Benoit I."/>
            <person name="Arfi Y."/>
            <person name="Chevret D."/>
            <person name="Drula E."/>
            <person name="Kwon M.J."/>
            <person name="Gouret P."/>
            <person name="Lesage-Meessen L."/>
            <person name="Lombard V."/>
            <person name="Mariette J."/>
            <person name="Noirot C."/>
            <person name="Park J."/>
            <person name="Patyshakuliyeva A."/>
            <person name="Wieneger R.A.B."/>
            <person name="Wosten H.A.B."/>
            <person name="Martin F."/>
            <person name="Coutinho P.M."/>
            <person name="de Vries R."/>
            <person name="Martinez A.T."/>
            <person name="Klopp C."/>
            <person name="Pontarotti P."/>
            <person name="Henrissat B."/>
            <person name="Record E."/>
        </authorList>
    </citation>
    <scope>NUCLEOTIDE SEQUENCE [LARGE SCALE GENOMIC DNA]</scope>
    <source>
        <strain evidence="3">BRFM137</strain>
    </source>
</reference>
<dbReference type="HOGENOM" id="CLU_717939_0_0_1"/>
<name>A0A060SCQ1_PYCCI</name>
<feature type="compositionally biased region" description="Polar residues" evidence="2">
    <location>
        <begin position="238"/>
        <end position="256"/>
    </location>
</feature>
<evidence type="ECO:0000256" key="1">
    <source>
        <dbReference type="SAM" id="Coils"/>
    </source>
</evidence>
<evidence type="ECO:0000313" key="4">
    <source>
        <dbReference type="Proteomes" id="UP000029665"/>
    </source>
</evidence>
<dbReference type="STRING" id="5643.A0A060SCQ1"/>
<protein>
    <submittedName>
        <fullName evidence="3">Uncharacterized protein</fullName>
    </submittedName>
</protein>
<organism evidence="3 4">
    <name type="scientific">Pycnoporus cinnabarinus</name>
    <name type="common">Cinnabar-red polypore</name>
    <name type="synonym">Trametes cinnabarina</name>
    <dbReference type="NCBI Taxonomy" id="5643"/>
    <lineage>
        <taxon>Eukaryota</taxon>
        <taxon>Fungi</taxon>
        <taxon>Dikarya</taxon>
        <taxon>Basidiomycota</taxon>
        <taxon>Agaricomycotina</taxon>
        <taxon>Agaricomycetes</taxon>
        <taxon>Polyporales</taxon>
        <taxon>Polyporaceae</taxon>
        <taxon>Trametes</taxon>
    </lineage>
</organism>
<proteinExistence type="predicted"/>
<dbReference type="OrthoDB" id="2719712at2759"/>
<feature type="region of interest" description="Disordered" evidence="2">
    <location>
        <begin position="218"/>
        <end position="261"/>
    </location>
</feature>
<evidence type="ECO:0000256" key="2">
    <source>
        <dbReference type="SAM" id="MobiDB-lite"/>
    </source>
</evidence>
<dbReference type="Proteomes" id="UP000029665">
    <property type="component" value="Unassembled WGS sequence"/>
</dbReference>
<keyword evidence="1" id="KW-0175">Coiled coil</keyword>
<feature type="region of interest" description="Disordered" evidence="2">
    <location>
        <begin position="1"/>
        <end position="23"/>
    </location>
</feature>
<accession>A0A060SCQ1</accession>